<dbReference type="EMBL" id="ML213639">
    <property type="protein sequence ID" value="TFK33928.1"/>
    <property type="molecule type" value="Genomic_DNA"/>
</dbReference>
<feature type="region of interest" description="Disordered" evidence="1">
    <location>
        <begin position="1"/>
        <end position="58"/>
    </location>
</feature>
<keyword evidence="2" id="KW-1133">Transmembrane helix</keyword>
<dbReference type="Proteomes" id="UP000308652">
    <property type="component" value="Unassembled WGS sequence"/>
</dbReference>
<evidence type="ECO:0000313" key="3">
    <source>
        <dbReference type="EMBL" id="TFK33928.1"/>
    </source>
</evidence>
<gene>
    <name evidence="3" type="ORF">BDQ12DRAFT_727355</name>
</gene>
<accession>A0A5C3LNP0</accession>
<feature type="compositionally biased region" description="Basic and acidic residues" evidence="1">
    <location>
        <begin position="33"/>
        <end position="56"/>
    </location>
</feature>
<feature type="region of interest" description="Disordered" evidence="1">
    <location>
        <begin position="72"/>
        <end position="111"/>
    </location>
</feature>
<keyword evidence="2" id="KW-0812">Transmembrane</keyword>
<protein>
    <submittedName>
        <fullName evidence="3">Uncharacterized protein</fullName>
    </submittedName>
</protein>
<dbReference type="AlphaFoldDB" id="A0A5C3LNP0"/>
<keyword evidence="4" id="KW-1185">Reference proteome</keyword>
<proteinExistence type="predicted"/>
<keyword evidence="2" id="KW-0472">Membrane</keyword>
<evidence type="ECO:0000256" key="1">
    <source>
        <dbReference type="SAM" id="MobiDB-lite"/>
    </source>
</evidence>
<evidence type="ECO:0000313" key="4">
    <source>
        <dbReference type="Proteomes" id="UP000308652"/>
    </source>
</evidence>
<sequence>MSPLSHAKFAEKQLTPSQEEETRTAFAQLGIVDDAKPRRPTERKPSVSHNTREAPKVGDSLIQGLAIARKIQPPASMPLGNAGTIEGHHQTPKKERSASRTQSHNHPVYPPIRSLTTTTFSVLGYNLDITPKEINQWRIQRLQTTSIGDYLHDLMSASFVPLSSYATDQDCIRYQASQFLSAFDDSDASWEINVESLPIKQGEIIYGTTDGSRETSIKARFLRFRFPHIRFEWHIETPYSELNQIYLSRKSTAFPGLENIKIEVLWKAWARRGPFANLVAYGSCTDTLIIFPGDRSFIIKKRIFTVINVLHPESMTPLEYPLTHPPLQRNDDVLVFSTSQTMIQYLHSSQRAMSALAALSALFASLQPIIDRKSRIGGLILAGIGITAATISVFSLVVDWMLKWIEANAAKNRQQRK</sequence>
<feature type="transmembrane region" description="Helical" evidence="2">
    <location>
        <begin position="376"/>
        <end position="402"/>
    </location>
</feature>
<feature type="compositionally biased region" description="Basic and acidic residues" evidence="1">
    <location>
        <begin position="86"/>
        <end position="98"/>
    </location>
</feature>
<organism evidence="3 4">
    <name type="scientific">Crucibulum laeve</name>
    <dbReference type="NCBI Taxonomy" id="68775"/>
    <lineage>
        <taxon>Eukaryota</taxon>
        <taxon>Fungi</taxon>
        <taxon>Dikarya</taxon>
        <taxon>Basidiomycota</taxon>
        <taxon>Agaricomycotina</taxon>
        <taxon>Agaricomycetes</taxon>
        <taxon>Agaricomycetidae</taxon>
        <taxon>Agaricales</taxon>
        <taxon>Agaricineae</taxon>
        <taxon>Nidulariaceae</taxon>
        <taxon>Crucibulum</taxon>
    </lineage>
</organism>
<name>A0A5C3LNP0_9AGAR</name>
<reference evidence="3 4" key="1">
    <citation type="journal article" date="2019" name="Nat. Ecol. Evol.">
        <title>Megaphylogeny resolves global patterns of mushroom evolution.</title>
        <authorList>
            <person name="Varga T."/>
            <person name="Krizsan K."/>
            <person name="Foldi C."/>
            <person name="Dima B."/>
            <person name="Sanchez-Garcia M."/>
            <person name="Sanchez-Ramirez S."/>
            <person name="Szollosi G.J."/>
            <person name="Szarkandi J.G."/>
            <person name="Papp V."/>
            <person name="Albert L."/>
            <person name="Andreopoulos W."/>
            <person name="Angelini C."/>
            <person name="Antonin V."/>
            <person name="Barry K.W."/>
            <person name="Bougher N.L."/>
            <person name="Buchanan P."/>
            <person name="Buyck B."/>
            <person name="Bense V."/>
            <person name="Catcheside P."/>
            <person name="Chovatia M."/>
            <person name="Cooper J."/>
            <person name="Damon W."/>
            <person name="Desjardin D."/>
            <person name="Finy P."/>
            <person name="Geml J."/>
            <person name="Haridas S."/>
            <person name="Hughes K."/>
            <person name="Justo A."/>
            <person name="Karasinski D."/>
            <person name="Kautmanova I."/>
            <person name="Kiss B."/>
            <person name="Kocsube S."/>
            <person name="Kotiranta H."/>
            <person name="LaButti K.M."/>
            <person name="Lechner B.E."/>
            <person name="Liimatainen K."/>
            <person name="Lipzen A."/>
            <person name="Lukacs Z."/>
            <person name="Mihaltcheva S."/>
            <person name="Morgado L.N."/>
            <person name="Niskanen T."/>
            <person name="Noordeloos M.E."/>
            <person name="Ohm R.A."/>
            <person name="Ortiz-Santana B."/>
            <person name="Ovrebo C."/>
            <person name="Racz N."/>
            <person name="Riley R."/>
            <person name="Savchenko A."/>
            <person name="Shiryaev A."/>
            <person name="Soop K."/>
            <person name="Spirin V."/>
            <person name="Szebenyi C."/>
            <person name="Tomsovsky M."/>
            <person name="Tulloss R.E."/>
            <person name="Uehling J."/>
            <person name="Grigoriev I.V."/>
            <person name="Vagvolgyi C."/>
            <person name="Papp T."/>
            <person name="Martin F.M."/>
            <person name="Miettinen O."/>
            <person name="Hibbett D.S."/>
            <person name="Nagy L.G."/>
        </authorList>
    </citation>
    <scope>NUCLEOTIDE SEQUENCE [LARGE SCALE GENOMIC DNA]</scope>
    <source>
        <strain evidence="3 4">CBS 166.37</strain>
    </source>
</reference>
<evidence type="ECO:0000256" key="2">
    <source>
        <dbReference type="SAM" id="Phobius"/>
    </source>
</evidence>
<dbReference type="OrthoDB" id="2896356at2759"/>